<dbReference type="HOGENOM" id="CLU_2484758_0_0_1"/>
<reference evidence="2 3" key="1">
    <citation type="submission" date="2014-06" db="EMBL/GenBank/DDBJ databases">
        <title>Evolutionary Origins and Diversification of the Mycorrhizal Mutualists.</title>
        <authorList>
            <consortium name="DOE Joint Genome Institute"/>
            <consortium name="Mycorrhizal Genomics Consortium"/>
            <person name="Kohler A."/>
            <person name="Kuo A."/>
            <person name="Nagy L.G."/>
            <person name="Floudas D."/>
            <person name="Copeland A."/>
            <person name="Barry K.W."/>
            <person name="Cichocki N."/>
            <person name="Veneault-Fourrey C."/>
            <person name="LaButti K."/>
            <person name="Lindquist E.A."/>
            <person name="Lipzen A."/>
            <person name="Lundell T."/>
            <person name="Morin E."/>
            <person name="Murat C."/>
            <person name="Riley R."/>
            <person name="Ohm R."/>
            <person name="Sun H."/>
            <person name="Tunlid A."/>
            <person name="Henrissat B."/>
            <person name="Grigoriev I.V."/>
            <person name="Hibbett D.S."/>
            <person name="Martin F."/>
        </authorList>
    </citation>
    <scope>NUCLEOTIDE SEQUENCE [LARGE SCALE GENOMIC DNA]</scope>
    <source>
        <strain evidence="2 3">SS14</strain>
    </source>
</reference>
<gene>
    <name evidence="2" type="ORF">M422DRAFT_31591</name>
</gene>
<feature type="region of interest" description="Disordered" evidence="1">
    <location>
        <begin position="73"/>
        <end position="98"/>
    </location>
</feature>
<name>A0A0C9V560_SPHS4</name>
<keyword evidence="3" id="KW-1185">Reference proteome</keyword>
<feature type="non-terminal residue" evidence="2">
    <location>
        <position position="1"/>
    </location>
</feature>
<evidence type="ECO:0000256" key="1">
    <source>
        <dbReference type="SAM" id="MobiDB-lite"/>
    </source>
</evidence>
<protein>
    <submittedName>
        <fullName evidence="2">Uncharacterized protein</fullName>
    </submittedName>
</protein>
<evidence type="ECO:0000313" key="2">
    <source>
        <dbReference type="EMBL" id="KIJ41994.1"/>
    </source>
</evidence>
<accession>A0A0C9V560</accession>
<sequence>MDPPHTSPSSPILRHPSASRHIPRRPATLLRGISGSSGIPWPLILFCPQVPLPIPRATPFLRCTAGFSRNPQDPGISFQLPEAHWDPPETQKGLKTVW</sequence>
<organism evidence="2 3">
    <name type="scientific">Sphaerobolus stellatus (strain SS14)</name>
    <dbReference type="NCBI Taxonomy" id="990650"/>
    <lineage>
        <taxon>Eukaryota</taxon>
        <taxon>Fungi</taxon>
        <taxon>Dikarya</taxon>
        <taxon>Basidiomycota</taxon>
        <taxon>Agaricomycotina</taxon>
        <taxon>Agaricomycetes</taxon>
        <taxon>Phallomycetidae</taxon>
        <taxon>Geastrales</taxon>
        <taxon>Sphaerobolaceae</taxon>
        <taxon>Sphaerobolus</taxon>
    </lineage>
</organism>
<proteinExistence type="predicted"/>
<evidence type="ECO:0000313" key="3">
    <source>
        <dbReference type="Proteomes" id="UP000054279"/>
    </source>
</evidence>
<dbReference type="AlphaFoldDB" id="A0A0C9V560"/>
<dbReference type="EMBL" id="KN837133">
    <property type="protein sequence ID" value="KIJ41994.1"/>
    <property type="molecule type" value="Genomic_DNA"/>
</dbReference>
<feature type="region of interest" description="Disordered" evidence="1">
    <location>
        <begin position="1"/>
        <end position="25"/>
    </location>
</feature>
<dbReference type="Proteomes" id="UP000054279">
    <property type="component" value="Unassembled WGS sequence"/>
</dbReference>